<gene>
    <name evidence="1" type="ORF">SKAU_G00315530</name>
</gene>
<name>A0A9Q1ESL2_SYNKA</name>
<dbReference type="Proteomes" id="UP001152622">
    <property type="component" value="Chromosome 13"/>
</dbReference>
<dbReference type="OrthoDB" id="447743at2759"/>
<evidence type="ECO:0000313" key="1">
    <source>
        <dbReference type="EMBL" id="KAJ8344224.1"/>
    </source>
</evidence>
<dbReference type="AlphaFoldDB" id="A0A9Q1ESL2"/>
<reference evidence="1" key="1">
    <citation type="journal article" date="2023" name="Science">
        <title>Genome structures resolve the early diversification of teleost fishes.</title>
        <authorList>
            <person name="Parey E."/>
            <person name="Louis A."/>
            <person name="Montfort J."/>
            <person name="Bouchez O."/>
            <person name="Roques C."/>
            <person name="Iampietro C."/>
            <person name="Lluch J."/>
            <person name="Castinel A."/>
            <person name="Donnadieu C."/>
            <person name="Desvignes T."/>
            <person name="Floi Bucao C."/>
            <person name="Jouanno E."/>
            <person name="Wen M."/>
            <person name="Mejri S."/>
            <person name="Dirks R."/>
            <person name="Jansen H."/>
            <person name="Henkel C."/>
            <person name="Chen W.J."/>
            <person name="Zahm M."/>
            <person name="Cabau C."/>
            <person name="Klopp C."/>
            <person name="Thompson A.W."/>
            <person name="Robinson-Rechavi M."/>
            <person name="Braasch I."/>
            <person name="Lecointre G."/>
            <person name="Bobe J."/>
            <person name="Postlethwait J.H."/>
            <person name="Berthelot C."/>
            <person name="Roest Crollius H."/>
            <person name="Guiguen Y."/>
        </authorList>
    </citation>
    <scope>NUCLEOTIDE SEQUENCE</scope>
    <source>
        <strain evidence="1">WJC10195</strain>
    </source>
</reference>
<evidence type="ECO:0000313" key="2">
    <source>
        <dbReference type="Proteomes" id="UP001152622"/>
    </source>
</evidence>
<protein>
    <recommendedName>
        <fullName evidence="3">Reverse transcriptase</fullName>
    </recommendedName>
</protein>
<dbReference type="EMBL" id="JAINUF010000013">
    <property type="protein sequence ID" value="KAJ8344224.1"/>
    <property type="molecule type" value="Genomic_DNA"/>
</dbReference>
<sequence length="256" mass="29660">MPLQSISLGYKQEKTRLLLKLRESTIQSVRNANAKVRTGRKWNAEAEANQKERKEMVVAEVTRMEEERYKIKAVSQGRQGSWTTWDEVVNRKTSCKTALSQGRYRWRHDQVLRKLAEVLEGRRQESRGCPPPLEHHIHFVREGGGRRSTKPRETPRLFSNDQEWNMRVDLGRQLQFPGEITTMSLRPDIVVWSTKAKTVLLIELTVPWEKGIEAAFERKKTKYSELAAECREAGWKTTIYPVEIGCRGFVGQPHAC</sequence>
<comment type="caution">
    <text evidence="1">The sequence shown here is derived from an EMBL/GenBank/DDBJ whole genome shotgun (WGS) entry which is preliminary data.</text>
</comment>
<accession>A0A9Q1ESL2</accession>
<keyword evidence="2" id="KW-1185">Reference proteome</keyword>
<proteinExistence type="predicted"/>
<organism evidence="1 2">
    <name type="scientific">Synaphobranchus kaupii</name>
    <name type="common">Kaup's arrowtooth eel</name>
    <dbReference type="NCBI Taxonomy" id="118154"/>
    <lineage>
        <taxon>Eukaryota</taxon>
        <taxon>Metazoa</taxon>
        <taxon>Chordata</taxon>
        <taxon>Craniata</taxon>
        <taxon>Vertebrata</taxon>
        <taxon>Euteleostomi</taxon>
        <taxon>Actinopterygii</taxon>
        <taxon>Neopterygii</taxon>
        <taxon>Teleostei</taxon>
        <taxon>Anguilliformes</taxon>
        <taxon>Synaphobranchidae</taxon>
        <taxon>Synaphobranchus</taxon>
    </lineage>
</organism>
<evidence type="ECO:0008006" key="3">
    <source>
        <dbReference type="Google" id="ProtNLM"/>
    </source>
</evidence>